<sequence length="882" mass="99361">MSYSIPNIERDDCFGLSWNGLMPSGAGTEVRRVRLEQLGLILTPNAFKPTELVEKVLLASKDVRDAFFTFMTMAGCYSLTDMYVNLQSVLPPLPEEGDDVEDTFPYLYKASFGRPLIDPHSDCEDERLTQTWDYFNYPTIENSPPLDDIEKNKLFVSGGMARSLDDVRADDVWGNFYYIPSALKDDVSNIVLQVLLLDWMTVATTDIPHTLKQMQHELTQYMPYSYNPFIDIFFRLRGRVEPNAPEHGGYDPVTFATLLHIQKDPSSLTTHHLPADVYHNELTRMWASTEMRSSIGRVIAAIWEETSRDLSEHGTGCDVSGVIMSLCYALTTESSFIMGNPAIRNGDEDEFGLTQRDYGQDRPVMPDDVFGTSWRIIDAVRIALRRGYDSVSDASYLVRHYVDELPSQKHKYAVYQGALWHAILDWFAIERLPTPPLPPNHLDIIPERAPVAEQGQIEEDGMATETAMLQEDSIAEDDVEHVDAIGDFASLVDAADQCDEIESANAFANTNAISNENEENTMPVLPFGILGVRQRRGSITNTHVAADAGDDDATPPSTPVNLSWIDEDMLSMEGSVEEEEEEEEEEDRQVVYIARPFSQFQMSEYFATINYTTRPHQPNLNLTGWNEDIAFDLVRNREANIHGVGPYLYVAASGEHDHIVLPPYLVDSRRISGNADGVMTRHLVVETMQSEDSAANMNRSSMDTDDDHDHDNITRALRAAFPFAPPLLEPFLPCASLKKQALLAVLRSMQLQLAHTSIQLPTKEVLQYLDTIIGDSMSDVSNYALMNAVASYGATLNIDLRLGIVTDNRVPQIDSTNNNSHNPTAETHFVWVYHSYTRRFNGQTAWDESFQALKPVDSIVGHGRESHFWLGVRQEAFRTWRI</sequence>
<evidence type="ECO:0000313" key="1">
    <source>
        <dbReference type="EMBL" id="EPE07506.1"/>
    </source>
</evidence>
<evidence type="ECO:0000313" key="2">
    <source>
        <dbReference type="Proteomes" id="UP000016923"/>
    </source>
</evidence>
<dbReference type="AlphaFoldDB" id="S3C6J2"/>
<gene>
    <name evidence="1" type="ORF">F503_00228</name>
</gene>
<dbReference type="Proteomes" id="UP000016923">
    <property type="component" value="Unassembled WGS sequence"/>
</dbReference>
<dbReference type="EMBL" id="KE148150">
    <property type="protein sequence ID" value="EPE07506.1"/>
    <property type="molecule type" value="Genomic_DNA"/>
</dbReference>
<accession>S3C6J2</accession>
<dbReference type="eggNOG" id="ENOG502RM1M">
    <property type="taxonomic scope" value="Eukaryota"/>
</dbReference>
<dbReference type="HOGENOM" id="CLU_326539_0_0_1"/>
<name>S3C6J2_OPHP1</name>
<dbReference type="VEuPathDB" id="FungiDB:F503_00228"/>
<organism evidence="1 2">
    <name type="scientific">Ophiostoma piceae (strain UAMH 11346)</name>
    <name type="common">Sap stain fungus</name>
    <dbReference type="NCBI Taxonomy" id="1262450"/>
    <lineage>
        <taxon>Eukaryota</taxon>
        <taxon>Fungi</taxon>
        <taxon>Dikarya</taxon>
        <taxon>Ascomycota</taxon>
        <taxon>Pezizomycotina</taxon>
        <taxon>Sordariomycetes</taxon>
        <taxon>Sordariomycetidae</taxon>
        <taxon>Ophiostomatales</taxon>
        <taxon>Ophiostomataceae</taxon>
        <taxon>Ophiostoma</taxon>
    </lineage>
</organism>
<proteinExistence type="predicted"/>
<protein>
    <submittedName>
        <fullName evidence="1">Uncharacterized protein</fullName>
    </submittedName>
</protein>
<dbReference type="OrthoDB" id="10688668at2759"/>
<reference evidence="1 2" key="1">
    <citation type="journal article" date="2013" name="BMC Genomics">
        <title>The genome and transcriptome of the pine saprophyte Ophiostoma piceae, and a comparison with the bark beetle-associated pine pathogen Grosmannia clavigera.</title>
        <authorList>
            <person name="Haridas S."/>
            <person name="Wang Y."/>
            <person name="Lim L."/>
            <person name="Massoumi Alamouti S."/>
            <person name="Jackman S."/>
            <person name="Docking R."/>
            <person name="Robertson G."/>
            <person name="Birol I."/>
            <person name="Bohlmann J."/>
            <person name="Breuil C."/>
        </authorList>
    </citation>
    <scope>NUCLEOTIDE SEQUENCE [LARGE SCALE GENOMIC DNA]</scope>
    <source>
        <strain evidence="1 2">UAMH 11346</strain>
    </source>
</reference>
<keyword evidence="2" id="KW-1185">Reference proteome</keyword>